<keyword evidence="2" id="KW-1185">Reference proteome</keyword>
<comment type="caution">
    <text evidence="1">The sequence shown here is derived from an EMBL/GenBank/DDBJ whole genome shotgun (WGS) entry which is preliminary data.</text>
</comment>
<proteinExistence type="predicted"/>
<sequence>MSRTAALEDLFGVVPPGGEAEIIQVTPSTDEDTERLTVRIRNDLADPLPLGDLHVVARSAVGGMWVDMGADKWHFTIDETVDVETGFSTDGARMRGRVAVDGSEFTLPLVGSGFTTVRGGWERQLAFSTGALVPPDTVSTLVIDIPMNLTVRQQGSAIAGTQERTMRFADSARGQFTVHVGLGTPTGNIGGCFSEISSAEEKEKVCEELRDRAGRR</sequence>
<reference evidence="2" key="1">
    <citation type="journal article" date="2019" name="Int. J. Syst. Evol. Microbiol.">
        <title>The Global Catalogue of Microorganisms (GCM) 10K type strain sequencing project: providing services to taxonomists for standard genome sequencing and annotation.</title>
        <authorList>
            <consortium name="The Broad Institute Genomics Platform"/>
            <consortium name="The Broad Institute Genome Sequencing Center for Infectious Disease"/>
            <person name="Wu L."/>
            <person name="Ma J."/>
        </authorList>
    </citation>
    <scope>NUCLEOTIDE SEQUENCE [LARGE SCALE GENOMIC DNA]</scope>
    <source>
        <strain evidence="2">KCTC 12848</strain>
    </source>
</reference>
<protein>
    <submittedName>
        <fullName evidence="1">Uncharacterized protein</fullName>
    </submittedName>
</protein>
<evidence type="ECO:0000313" key="2">
    <source>
        <dbReference type="Proteomes" id="UP001595833"/>
    </source>
</evidence>
<dbReference type="RefSeq" id="WP_380645970.1">
    <property type="nucleotide sequence ID" value="NZ_JBHSJB010000007.1"/>
</dbReference>
<dbReference type="Proteomes" id="UP001595833">
    <property type="component" value="Unassembled WGS sequence"/>
</dbReference>
<dbReference type="EMBL" id="JBHSJB010000007">
    <property type="protein sequence ID" value="MFC5053748.1"/>
    <property type="molecule type" value="Genomic_DNA"/>
</dbReference>
<accession>A0ABV9XWF9</accession>
<evidence type="ECO:0000313" key="1">
    <source>
        <dbReference type="EMBL" id="MFC5053748.1"/>
    </source>
</evidence>
<name>A0ABV9XWF9_9PSEU</name>
<gene>
    <name evidence="1" type="ORF">ACFPFM_08250</name>
</gene>
<organism evidence="1 2">
    <name type="scientific">Saccharothrix xinjiangensis</name>
    <dbReference type="NCBI Taxonomy" id="204798"/>
    <lineage>
        <taxon>Bacteria</taxon>
        <taxon>Bacillati</taxon>
        <taxon>Actinomycetota</taxon>
        <taxon>Actinomycetes</taxon>
        <taxon>Pseudonocardiales</taxon>
        <taxon>Pseudonocardiaceae</taxon>
        <taxon>Saccharothrix</taxon>
    </lineage>
</organism>